<evidence type="ECO:0000256" key="2">
    <source>
        <dbReference type="SAM" id="MobiDB-lite"/>
    </source>
</evidence>
<dbReference type="InterPro" id="IPR002048">
    <property type="entry name" value="EF_hand_dom"/>
</dbReference>
<comment type="caution">
    <text evidence="4">The sequence shown here is derived from an EMBL/GenBank/DDBJ whole genome shotgun (WGS) entry which is preliminary data.</text>
</comment>
<organism evidence="4 5">
    <name type="scientific">Aureococcus anophagefferens</name>
    <name type="common">Harmful bloom alga</name>
    <dbReference type="NCBI Taxonomy" id="44056"/>
    <lineage>
        <taxon>Eukaryota</taxon>
        <taxon>Sar</taxon>
        <taxon>Stramenopiles</taxon>
        <taxon>Ochrophyta</taxon>
        <taxon>Pelagophyceae</taxon>
        <taxon>Pelagomonadales</taxon>
        <taxon>Pelagomonadaceae</taxon>
        <taxon>Aureococcus</taxon>
    </lineage>
</organism>
<dbReference type="InterPro" id="IPR018247">
    <property type="entry name" value="EF_Hand_1_Ca_BS"/>
</dbReference>
<dbReference type="InterPro" id="IPR052603">
    <property type="entry name" value="EFCB6"/>
</dbReference>
<dbReference type="PROSITE" id="PS50222">
    <property type="entry name" value="EF_HAND_2"/>
    <property type="match status" value="1"/>
</dbReference>
<dbReference type="SUPFAM" id="SSF47473">
    <property type="entry name" value="EF-hand"/>
    <property type="match status" value="4"/>
</dbReference>
<dbReference type="PROSITE" id="PS00018">
    <property type="entry name" value="EF_HAND_1"/>
    <property type="match status" value="1"/>
</dbReference>
<proteinExistence type="predicted"/>
<name>A0ABR1GFW1_AURAN</name>
<sequence>MALSSGAVVDKIRLIVRQRRVRLIEFFLSFDSTGKKHCTPAQFRRALDMSGVTREMATVGEDELYALVGDYTSASDPGKVRYADFCDDVDEVFTIKGLQKTPLSPVKLALDDEPIYYSRIGLRHPRLDDAAIAALRQTLLALGRSVSASGVVIKDFFVDFDHNNDGCITRAEFMRNVHRLHRRMTNTTAEQLASAYAVPQGVHFRALQADVEALGVGHVSTFNIGTPKAGEVGRAKSISGRLNANAEDYRVWAEDRDGELAGLERKLALQVSERRIRLAEFFLDFDPLRHGTCPEPKFVQGLRRTFTTKLSPAAVGALAEKYRAAPDVVSWRSFVDAIEGIMADLCGPEKEASSVRWCAKPSSGLEAILFEIRDKIKKRRVLLVPTFQDFDPRRNEHVTRDQFERVLAQFGLLPDTRAKLKALLAAYAAQDGRHPADHYVNYRSFLGDVTDKPLGPADEAAPSPLADAPGSTGFPRAMSASLPSLATSTTGEMDVPPLRPAPVLLQHVRQKVLQNRVRLCVRLKEFFRDDDPLHRGVVTRSQFYRGLRAAVDGIVSAEEAEVLSDAYTAVGGALDTHGMPFVKWVEFVTDVDRVFVPEGLEKRPMADVAAETAAARAGEDLNDATVMSLTAGATDDVLDAAQPAIARLSHIVKVQGLEMQPFFEDFDKANSGRVRETHFRRVLSMVGLLGEMSADELAALVASCVDKPPFSLAAVASHSRDTLSSADINYDKFLSLIGSVGSHGFSGTHSDKQKEFPTGKRLKKSVALPVVDVVAVIDDLVSQLAARRARLQDFLTDGDKLRSGEISIARFKSALGRAGLTLTEATLVALTKRFQSSKHSDCINWRAFVTALENSHYAGPVEHTPASIESANHCESDPQLLTLLGKLRTIIAERRLHLKPSFQDYDKHNRLCCSKEQLAAVMDKMQLKTTATDNDLLFKAFKVPEGLHPVGKDFFDYKAFVGSIDPMERF</sequence>
<evidence type="ECO:0000259" key="3">
    <source>
        <dbReference type="PROSITE" id="PS50222"/>
    </source>
</evidence>
<keyword evidence="1" id="KW-0106">Calcium</keyword>
<dbReference type="Proteomes" id="UP001363151">
    <property type="component" value="Unassembled WGS sequence"/>
</dbReference>
<dbReference type="SMART" id="SM00054">
    <property type="entry name" value="EFh"/>
    <property type="match status" value="2"/>
</dbReference>
<dbReference type="PANTHER" id="PTHR20875:SF0">
    <property type="entry name" value="GH12158P"/>
    <property type="match status" value="1"/>
</dbReference>
<gene>
    <name evidence="4" type="ORF">SO694_00010463</name>
</gene>
<evidence type="ECO:0000313" key="4">
    <source>
        <dbReference type="EMBL" id="KAK7254686.1"/>
    </source>
</evidence>
<protein>
    <recommendedName>
        <fullName evidence="3">EF-hand domain-containing protein</fullName>
    </recommendedName>
</protein>
<dbReference type="Gene3D" id="1.10.238.10">
    <property type="entry name" value="EF-hand"/>
    <property type="match status" value="4"/>
</dbReference>
<keyword evidence="5" id="KW-1185">Reference proteome</keyword>
<evidence type="ECO:0000256" key="1">
    <source>
        <dbReference type="ARBA" id="ARBA00022837"/>
    </source>
</evidence>
<reference evidence="4 5" key="1">
    <citation type="submission" date="2024-03" db="EMBL/GenBank/DDBJ databases">
        <title>Aureococcus anophagefferens CCMP1851 and Kratosvirus quantuckense: Draft genome of a second virus-susceptible host strain in the model system.</title>
        <authorList>
            <person name="Chase E."/>
            <person name="Truchon A.R."/>
            <person name="Schepens W."/>
            <person name="Wilhelm S.W."/>
        </authorList>
    </citation>
    <scope>NUCLEOTIDE SEQUENCE [LARGE SCALE GENOMIC DNA]</scope>
    <source>
        <strain evidence="4 5">CCMP1851</strain>
    </source>
</reference>
<dbReference type="EMBL" id="JBBJCI010000023">
    <property type="protein sequence ID" value="KAK7254686.1"/>
    <property type="molecule type" value="Genomic_DNA"/>
</dbReference>
<feature type="domain" description="EF-hand" evidence="3">
    <location>
        <begin position="148"/>
        <end position="183"/>
    </location>
</feature>
<feature type="region of interest" description="Disordered" evidence="2">
    <location>
        <begin position="453"/>
        <end position="473"/>
    </location>
</feature>
<accession>A0ABR1GFW1</accession>
<evidence type="ECO:0000313" key="5">
    <source>
        <dbReference type="Proteomes" id="UP001363151"/>
    </source>
</evidence>
<dbReference type="InterPro" id="IPR011992">
    <property type="entry name" value="EF-hand-dom_pair"/>
</dbReference>
<dbReference type="PANTHER" id="PTHR20875">
    <property type="entry name" value="EF-HAND CALCIUM-BINDING DOMAIN-CONTAINING PROTEIN 6-RELATED"/>
    <property type="match status" value="1"/>
</dbReference>